<organism evidence="8 9">
    <name type="scientific">Bodo saltans</name>
    <name type="common">Flagellated protozoan</name>
    <dbReference type="NCBI Taxonomy" id="75058"/>
    <lineage>
        <taxon>Eukaryota</taxon>
        <taxon>Discoba</taxon>
        <taxon>Euglenozoa</taxon>
        <taxon>Kinetoplastea</taxon>
        <taxon>Metakinetoplastina</taxon>
        <taxon>Eubodonida</taxon>
        <taxon>Bodonidae</taxon>
        <taxon>Bodo</taxon>
    </lineage>
</organism>
<dbReference type="InterPro" id="IPR020617">
    <property type="entry name" value="Thiolase_C"/>
</dbReference>
<evidence type="ECO:0000256" key="4">
    <source>
        <dbReference type="PIRSR" id="PIRSR000429-1"/>
    </source>
</evidence>
<name>A0A0S4JPS7_BODSA</name>
<evidence type="ECO:0000259" key="6">
    <source>
        <dbReference type="Pfam" id="PF00108"/>
    </source>
</evidence>
<proteinExistence type="inferred from homology"/>
<dbReference type="Gene3D" id="3.40.47.10">
    <property type="match status" value="1"/>
</dbReference>
<dbReference type="InterPro" id="IPR050521">
    <property type="entry name" value="3-ketoacyl-CoA_Thiolase"/>
</dbReference>
<reference evidence="9" key="1">
    <citation type="submission" date="2015-09" db="EMBL/GenBank/DDBJ databases">
        <authorList>
            <consortium name="Pathogen Informatics"/>
        </authorList>
    </citation>
    <scope>NUCLEOTIDE SEQUENCE [LARGE SCALE GENOMIC DNA]</scope>
    <source>
        <strain evidence="9">Lake Konstanz</strain>
    </source>
</reference>
<keyword evidence="9" id="KW-1185">Reference proteome</keyword>
<dbReference type="NCBIfam" id="TIGR01930">
    <property type="entry name" value="AcCoA-C-Actrans"/>
    <property type="match status" value="1"/>
</dbReference>
<evidence type="ECO:0000313" key="9">
    <source>
        <dbReference type="Proteomes" id="UP000051952"/>
    </source>
</evidence>
<dbReference type="OrthoDB" id="241374at2759"/>
<keyword evidence="2 5" id="KW-0808">Transferase</keyword>
<dbReference type="OMA" id="MTAFPEP"/>
<dbReference type="PANTHER" id="PTHR42689:SF1">
    <property type="entry name" value="ACETYL-COA ACYLTRANSFERASE FADA2 (3-KETOACYL-COA THIOLASE) (BETA-KETOTHIOLASE)-RELATED"/>
    <property type="match status" value="1"/>
</dbReference>
<feature type="domain" description="Thiolase C-terminal" evidence="7">
    <location>
        <begin position="317"/>
        <end position="453"/>
    </location>
</feature>
<dbReference type="VEuPathDB" id="TriTrypDB:BSAL_36310"/>
<evidence type="ECO:0000259" key="7">
    <source>
        <dbReference type="Pfam" id="PF02803"/>
    </source>
</evidence>
<dbReference type="PROSITE" id="PS00737">
    <property type="entry name" value="THIOLASE_2"/>
    <property type="match status" value="1"/>
</dbReference>
<dbReference type="PANTHER" id="PTHR42689">
    <property type="entry name" value="ACETYL-COA ACYLTRANSFERASE FADA2 (3-KETOACYL-COA THIOLASE) (BETA-KETOTHIOLASE)-RELATED"/>
    <property type="match status" value="1"/>
</dbReference>
<feature type="active site" description="Proton acceptor" evidence="4">
    <location>
        <position position="410"/>
    </location>
</feature>
<gene>
    <name evidence="8" type="ORF">BSAL_36310</name>
</gene>
<dbReference type="EMBL" id="CYKH01002023">
    <property type="protein sequence ID" value="CUG92243.1"/>
    <property type="molecule type" value="Genomic_DNA"/>
</dbReference>
<feature type="active site" description="Acyl-thioester intermediate" evidence="4">
    <location>
        <position position="112"/>
    </location>
</feature>
<dbReference type="InterPro" id="IPR020613">
    <property type="entry name" value="Thiolase_CS"/>
</dbReference>
<protein>
    <submittedName>
        <fullName evidence="8">Thiolase, putative</fullName>
    </submittedName>
</protein>
<feature type="active site" description="Proton acceptor" evidence="4">
    <location>
        <position position="440"/>
    </location>
</feature>
<evidence type="ECO:0000256" key="1">
    <source>
        <dbReference type="ARBA" id="ARBA00010982"/>
    </source>
</evidence>
<dbReference type="GO" id="GO:0016747">
    <property type="term" value="F:acyltransferase activity, transferring groups other than amino-acyl groups"/>
    <property type="evidence" value="ECO:0007669"/>
    <property type="project" value="InterPro"/>
</dbReference>
<dbReference type="SUPFAM" id="SSF53901">
    <property type="entry name" value="Thiolase-like"/>
    <property type="match status" value="2"/>
</dbReference>
<dbReference type="Proteomes" id="UP000051952">
    <property type="component" value="Unassembled WGS sequence"/>
</dbReference>
<keyword evidence="3 5" id="KW-0012">Acyltransferase</keyword>
<dbReference type="InterPro" id="IPR002155">
    <property type="entry name" value="Thiolase"/>
</dbReference>
<dbReference type="GO" id="GO:0005829">
    <property type="term" value="C:cytosol"/>
    <property type="evidence" value="ECO:0007669"/>
    <property type="project" value="TreeGrafter"/>
</dbReference>
<dbReference type="Pfam" id="PF02803">
    <property type="entry name" value="Thiolase_C"/>
    <property type="match status" value="1"/>
</dbReference>
<feature type="domain" description="Thiolase N-terminal" evidence="6">
    <location>
        <begin position="29"/>
        <end position="305"/>
    </location>
</feature>
<evidence type="ECO:0000256" key="5">
    <source>
        <dbReference type="RuleBase" id="RU003557"/>
    </source>
</evidence>
<evidence type="ECO:0000256" key="2">
    <source>
        <dbReference type="ARBA" id="ARBA00022679"/>
    </source>
</evidence>
<dbReference type="InterPro" id="IPR016039">
    <property type="entry name" value="Thiolase-like"/>
</dbReference>
<dbReference type="InterPro" id="IPR020616">
    <property type="entry name" value="Thiolase_N"/>
</dbReference>
<dbReference type="AlphaFoldDB" id="A0A0S4JPS7"/>
<sequence length="454" mass="47473">MLSKRFSMSRLSTIASQLGISIPSEQRAVIVTGARTPFTRGFGELLALDTIDLGAAAVKGLLEKTKLDPNLIDHVAWGGVILRNGSPNTGREIIVDLKLPPSISAHTESMACISGLKAVLSGVLMIESGNASVIVAGGSDSVSCTEVPLARDVSQSLALYTSGKISASKLLSVAGLPCSWMPQQPGVAERSTGKTMGYHADVMAELCGVKRGDQDKFAMASHAKAAAAISQGLFDDEIVPVTTKVVPHMPSKLVKKDTLVRMTQDEKKAATLKPAFRKAEKGGTITAASASPLTDGGAAVLLMSARRAKELGYAADVAIRSWAASGIQPEPNLLLAPALAFPTALRRAGLTLKDIDYFEIHEAFAGQVLATTQCLASAELCKKYLGLDSAVGDIPLDRVNIYGGSVSIGHPFGATGARIVTNAARILRNKQAKYVLISICAAGGLGMVTIVERI</sequence>
<dbReference type="PIRSF" id="PIRSF000429">
    <property type="entry name" value="Ac-CoA_Ac_transf"/>
    <property type="match status" value="1"/>
</dbReference>
<dbReference type="Pfam" id="PF00108">
    <property type="entry name" value="Thiolase_N"/>
    <property type="match status" value="1"/>
</dbReference>
<dbReference type="CDD" id="cd00751">
    <property type="entry name" value="thiolase"/>
    <property type="match status" value="1"/>
</dbReference>
<evidence type="ECO:0000256" key="3">
    <source>
        <dbReference type="ARBA" id="ARBA00023315"/>
    </source>
</evidence>
<accession>A0A0S4JPS7</accession>
<evidence type="ECO:0000313" key="8">
    <source>
        <dbReference type="EMBL" id="CUG92243.1"/>
    </source>
</evidence>
<comment type="similarity">
    <text evidence="1 5">Belongs to the thiolase-like superfamily. Thiolase family.</text>
</comment>